<feature type="transmembrane region" description="Helical" evidence="11">
    <location>
        <begin position="879"/>
        <end position="902"/>
    </location>
</feature>
<comment type="subcellular location">
    <subcellularLocation>
        <location evidence="1">Endomembrane system</location>
        <topology evidence="1">Multi-pass membrane protein</topology>
    </subcellularLocation>
</comment>
<dbReference type="GO" id="GO:0005524">
    <property type="term" value="F:ATP binding"/>
    <property type="evidence" value="ECO:0007669"/>
    <property type="project" value="UniProtKB-KW"/>
</dbReference>
<dbReference type="InterPro" id="IPR006068">
    <property type="entry name" value="ATPase_P-typ_cation-transptr_C"/>
</dbReference>
<dbReference type="InterPro" id="IPR023299">
    <property type="entry name" value="ATPase_P-typ_cyto_dom_N"/>
</dbReference>
<keyword evidence="7" id="KW-1278">Translocase</keyword>
<evidence type="ECO:0000256" key="4">
    <source>
        <dbReference type="ARBA" id="ARBA00022741"/>
    </source>
</evidence>
<evidence type="ECO:0000256" key="11">
    <source>
        <dbReference type="SAM" id="Phobius"/>
    </source>
</evidence>
<evidence type="ECO:0000259" key="12">
    <source>
        <dbReference type="SMART" id="SM00831"/>
    </source>
</evidence>
<dbReference type="InterPro" id="IPR059000">
    <property type="entry name" value="ATPase_P-type_domA"/>
</dbReference>
<dbReference type="SUPFAM" id="SSF81653">
    <property type="entry name" value="Calcium ATPase, transduction domain A"/>
    <property type="match status" value="1"/>
</dbReference>
<dbReference type="FunFam" id="2.70.150.10:FF:000160">
    <property type="entry name" value="Sarcoplasmic/endoplasmic reticulum calcium ATPase 1"/>
    <property type="match status" value="1"/>
</dbReference>
<evidence type="ECO:0000256" key="1">
    <source>
        <dbReference type="ARBA" id="ARBA00004127"/>
    </source>
</evidence>
<accession>A0AAD7U6P3</accession>
<dbReference type="AlphaFoldDB" id="A0AAD7U6P3"/>
<dbReference type="GO" id="GO:0012505">
    <property type="term" value="C:endomembrane system"/>
    <property type="evidence" value="ECO:0007669"/>
    <property type="project" value="UniProtKB-SubCell"/>
</dbReference>
<dbReference type="InterPro" id="IPR018303">
    <property type="entry name" value="ATPase_P-typ_P_site"/>
</dbReference>
<keyword evidence="8 11" id="KW-1133">Transmembrane helix</keyword>
<protein>
    <recommendedName>
        <fullName evidence="12">Cation-transporting P-type ATPase N-terminal domain-containing protein</fullName>
    </recommendedName>
</protein>
<evidence type="ECO:0000256" key="2">
    <source>
        <dbReference type="ARBA" id="ARBA00022553"/>
    </source>
</evidence>
<evidence type="ECO:0000256" key="8">
    <source>
        <dbReference type="ARBA" id="ARBA00022989"/>
    </source>
</evidence>
<dbReference type="Gene3D" id="3.40.50.1000">
    <property type="entry name" value="HAD superfamily/HAD-like"/>
    <property type="match status" value="1"/>
</dbReference>
<keyword evidence="5" id="KW-0067">ATP-binding</keyword>
<evidence type="ECO:0000313" key="14">
    <source>
        <dbReference type="Proteomes" id="UP001230188"/>
    </source>
</evidence>
<feature type="transmembrane region" description="Helical" evidence="11">
    <location>
        <begin position="953"/>
        <end position="972"/>
    </location>
</feature>
<keyword evidence="14" id="KW-1185">Reference proteome</keyword>
<dbReference type="Pfam" id="PF00122">
    <property type="entry name" value="E1-E2_ATPase"/>
    <property type="match status" value="1"/>
</dbReference>
<dbReference type="SFLD" id="SFLDF00027">
    <property type="entry name" value="p-type_atpase"/>
    <property type="match status" value="1"/>
</dbReference>
<reference evidence="13" key="1">
    <citation type="submission" date="2023-01" db="EMBL/GenBank/DDBJ databases">
        <title>Metagenome sequencing of chrysophaentin producing Chrysophaeum taylorii.</title>
        <authorList>
            <person name="Davison J."/>
            <person name="Bewley C."/>
        </authorList>
    </citation>
    <scope>NUCLEOTIDE SEQUENCE</scope>
    <source>
        <strain evidence="13">NIES-1699</strain>
    </source>
</reference>
<keyword evidence="3 11" id="KW-0812">Transmembrane</keyword>
<evidence type="ECO:0000256" key="6">
    <source>
        <dbReference type="ARBA" id="ARBA00022842"/>
    </source>
</evidence>
<dbReference type="Pfam" id="PF00689">
    <property type="entry name" value="Cation_ATPase_C"/>
    <property type="match status" value="1"/>
</dbReference>
<dbReference type="GO" id="GO:0016020">
    <property type="term" value="C:membrane"/>
    <property type="evidence" value="ECO:0007669"/>
    <property type="project" value="InterPro"/>
</dbReference>
<feature type="region of interest" description="Disordered" evidence="10">
    <location>
        <begin position="37"/>
        <end position="72"/>
    </location>
</feature>
<comment type="caution">
    <text evidence="13">The sequence shown here is derived from an EMBL/GenBank/DDBJ whole genome shotgun (WGS) entry which is preliminary data.</text>
</comment>
<dbReference type="InterPro" id="IPR004014">
    <property type="entry name" value="ATPase_P-typ_cation-transptr_N"/>
</dbReference>
<dbReference type="PANTHER" id="PTHR42861">
    <property type="entry name" value="CALCIUM-TRANSPORTING ATPASE"/>
    <property type="match status" value="1"/>
</dbReference>
<dbReference type="Pfam" id="PF13246">
    <property type="entry name" value="Cation_ATPase"/>
    <property type="match status" value="1"/>
</dbReference>
<dbReference type="SUPFAM" id="SSF81665">
    <property type="entry name" value="Calcium ATPase, transmembrane domain M"/>
    <property type="match status" value="1"/>
</dbReference>
<dbReference type="SFLD" id="SFLDS00003">
    <property type="entry name" value="Haloacid_Dehalogenase"/>
    <property type="match status" value="1"/>
</dbReference>
<dbReference type="InterPro" id="IPR001757">
    <property type="entry name" value="P_typ_ATPase"/>
</dbReference>
<feature type="transmembrane region" description="Helical" evidence="11">
    <location>
        <begin position="1119"/>
        <end position="1140"/>
    </location>
</feature>
<organism evidence="13 14">
    <name type="scientific">Chrysophaeum taylorii</name>
    <dbReference type="NCBI Taxonomy" id="2483200"/>
    <lineage>
        <taxon>Eukaryota</taxon>
        <taxon>Sar</taxon>
        <taxon>Stramenopiles</taxon>
        <taxon>Ochrophyta</taxon>
        <taxon>Pelagophyceae</taxon>
        <taxon>Pelagomonadales</taxon>
        <taxon>Pelagomonadaceae</taxon>
        <taxon>Chrysophaeum</taxon>
    </lineage>
</organism>
<evidence type="ECO:0000256" key="9">
    <source>
        <dbReference type="ARBA" id="ARBA00023136"/>
    </source>
</evidence>
<dbReference type="InterPro" id="IPR036412">
    <property type="entry name" value="HAD-like_sf"/>
</dbReference>
<dbReference type="SUPFAM" id="SSF56784">
    <property type="entry name" value="HAD-like"/>
    <property type="match status" value="1"/>
</dbReference>
<evidence type="ECO:0000256" key="3">
    <source>
        <dbReference type="ARBA" id="ARBA00022692"/>
    </source>
</evidence>
<sequence>MMLFWVVGVEGKAMPGAKFQEFGRRVRALVGRQGGYISSGGSVSTQEPVPREEPARRPHRVAPPQWASPPPETSVTSMLLAARVAHSWTAAEALLKLDASVEEGLSADEARSRRSEWGRNELVETPRKSKWMMLWEQFDDRLVQILVVVAVGSAVLGVLERDDPTAWVDPVVICAILISNAAVGVWQEASADDSLEALKKLQPDVCCCKRGGEWDGELSAGELVPGDVVYLRVGDKVPADVRLLQLKASSFSTDEAALTGESLTVQKSIEPVEGGADVPLSRRGSMAFAGTVVTAGHAVGVVVATGMATEIGRIQAGVAAARAERQKTPLTLKLDEFASQLTAVIATVCAATFLASIPRFDSAVFGGNAIRGALFYAKSAIALGVAAIPEGLPAVITLCLSLGTRRMAARRVVVRRLPSVETLGCTTVICSDKTGTLTTNQMTVMALLTPGATPVARATALEESLSYPLPTIAAAPVERRVTGSGYDPTDGGVVNDDGTLLERDAACRDVAAVCALCNDARITFDDQARAFSRVGEPTEAALKVLCEKLGVPEALARHRPSTTPAPVSWRRASDAWATAYERVATLEFDRARKSMSVVARPRGATPGRARLLVKGAPDSVLRRCVSVRDPHTGATRPLSAAERRLWEARCRDMASRPLRCLALATRDDLPDDLRAFAASTPPPGGGTPAIPDCLKDAAAHELVETQLSLVGVVGIRDPPRPEAGRAIKRCRDAGIRVFMITGDSRETALAIASELGILDDPSRAFEGAAFFKDDDADDRRAALLAPHLGNAVFCRTAPADKQRIIKLLASYHGDVTAMTGDGVNDAPALQQAAIGVAMGITGTEVAKEASDMVLMDDDFASIVSAVEEGRTIYKNMQAFVCFLLSCNFGEVFTIFGATVLGIPDVLTPLQLLWVNLVTDGPPATALGFNPPDPAAMSRPPRNATAPVLTPWLATRYAITGAYVGFATIRVFLDHYARAGVDFKAMANWATCDPKSPDWADFVSTMTHTPADLWAAFASRVGRSSPGGVDACALAFSSGGTLKPEAQTLALTTLVAIEMLKALGAVSLDHSLLRVPFWRNQYLLAGVALPVSLHLALLYTPPLRSLFGLVPLTVEDWHTVLAAAAPIILVEEILKAVGRYFDERALRKQRHSNDDDDHR</sequence>
<dbReference type="Proteomes" id="UP001230188">
    <property type="component" value="Unassembled WGS sequence"/>
</dbReference>
<keyword evidence="9 11" id="KW-0472">Membrane</keyword>
<keyword evidence="2" id="KW-0597">Phosphoprotein</keyword>
<gene>
    <name evidence="13" type="ORF">CTAYLR_006359</name>
</gene>
<dbReference type="InterPro" id="IPR023214">
    <property type="entry name" value="HAD_sf"/>
</dbReference>
<dbReference type="PROSITE" id="PS00154">
    <property type="entry name" value="ATPASE_E1_E2"/>
    <property type="match status" value="1"/>
</dbReference>
<proteinExistence type="predicted"/>
<dbReference type="Gene3D" id="3.40.1110.10">
    <property type="entry name" value="Calcium-transporting ATPase, cytoplasmic domain N"/>
    <property type="match status" value="1"/>
</dbReference>
<dbReference type="FunFam" id="1.20.1110.10:FF:000065">
    <property type="entry name" value="Sarcoplasmic/endoplasmic reticulum calcium ATPase 1"/>
    <property type="match status" value="2"/>
</dbReference>
<feature type="transmembrane region" description="Helical" evidence="11">
    <location>
        <begin position="341"/>
        <end position="360"/>
    </location>
</feature>
<dbReference type="InterPro" id="IPR023298">
    <property type="entry name" value="ATPase_P-typ_TM_dom_sf"/>
</dbReference>
<evidence type="ECO:0000256" key="7">
    <source>
        <dbReference type="ARBA" id="ARBA00022967"/>
    </source>
</evidence>
<dbReference type="Gene3D" id="1.20.1110.10">
    <property type="entry name" value="Calcium-transporting ATPase, transmembrane domain"/>
    <property type="match status" value="1"/>
</dbReference>
<evidence type="ECO:0000256" key="5">
    <source>
        <dbReference type="ARBA" id="ARBA00022840"/>
    </source>
</evidence>
<dbReference type="PRINTS" id="PR00119">
    <property type="entry name" value="CATATPASE"/>
</dbReference>
<dbReference type="Pfam" id="PF00690">
    <property type="entry name" value="Cation_ATPase_N"/>
    <property type="match status" value="1"/>
</dbReference>
<dbReference type="SMART" id="SM00831">
    <property type="entry name" value="Cation_ATPase_N"/>
    <property type="match status" value="1"/>
</dbReference>
<feature type="transmembrane region" description="Helical" evidence="11">
    <location>
        <begin position="1081"/>
        <end position="1099"/>
    </location>
</feature>
<keyword evidence="6" id="KW-0460">Magnesium</keyword>
<dbReference type="NCBIfam" id="TIGR01494">
    <property type="entry name" value="ATPase_P-type"/>
    <property type="match status" value="2"/>
</dbReference>
<evidence type="ECO:0000256" key="10">
    <source>
        <dbReference type="SAM" id="MobiDB-lite"/>
    </source>
</evidence>
<dbReference type="InterPro" id="IPR008250">
    <property type="entry name" value="ATPase_P-typ_transduc_dom_A_sf"/>
</dbReference>
<dbReference type="EMBL" id="JAQMWT010000587">
    <property type="protein sequence ID" value="KAJ8599118.1"/>
    <property type="molecule type" value="Genomic_DNA"/>
</dbReference>
<dbReference type="GO" id="GO:0016887">
    <property type="term" value="F:ATP hydrolysis activity"/>
    <property type="evidence" value="ECO:0007669"/>
    <property type="project" value="InterPro"/>
</dbReference>
<name>A0AAD7U6P3_9STRA</name>
<dbReference type="SUPFAM" id="SSF81660">
    <property type="entry name" value="Metal cation-transporting ATPase, ATP-binding domain N"/>
    <property type="match status" value="1"/>
</dbReference>
<feature type="domain" description="Cation-transporting P-type ATPase N-terminal" evidence="12">
    <location>
        <begin position="84"/>
        <end position="158"/>
    </location>
</feature>
<dbReference type="Gene3D" id="2.70.150.10">
    <property type="entry name" value="Calcium-transporting ATPase, cytoplasmic transduction domain A"/>
    <property type="match status" value="1"/>
</dbReference>
<dbReference type="SFLD" id="SFLDG00002">
    <property type="entry name" value="C1.7:_P-type_atpase_like"/>
    <property type="match status" value="1"/>
</dbReference>
<dbReference type="InterPro" id="IPR044492">
    <property type="entry name" value="P_typ_ATPase_HD_dom"/>
</dbReference>
<feature type="transmembrane region" description="Helical" evidence="11">
    <location>
        <begin position="380"/>
        <end position="402"/>
    </location>
</feature>
<keyword evidence="4" id="KW-0547">Nucleotide-binding</keyword>
<evidence type="ECO:0000313" key="13">
    <source>
        <dbReference type="EMBL" id="KAJ8599118.1"/>
    </source>
</evidence>